<dbReference type="RefSeq" id="WP_133327689.1">
    <property type="nucleotide sequence ID" value="NZ_SMYL01000003.1"/>
</dbReference>
<dbReference type="Pfam" id="PF03602">
    <property type="entry name" value="Cons_hypoth95"/>
    <property type="match status" value="1"/>
</dbReference>
<dbReference type="InterPro" id="IPR004398">
    <property type="entry name" value="RNA_MeTrfase_RsmD"/>
</dbReference>
<evidence type="ECO:0000313" key="3">
    <source>
        <dbReference type="EMBL" id="TDK66623.1"/>
    </source>
</evidence>
<reference evidence="3 4" key="1">
    <citation type="submission" date="2019-03" db="EMBL/GenBank/DDBJ databases">
        <title>Sapientia aquatica gen. nov., sp. nov., isolated from a crater lake.</title>
        <authorList>
            <person name="Felfoldi T."/>
            <person name="Szabo A."/>
            <person name="Toth E."/>
            <person name="Schumann P."/>
            <person name="Keki Z."/>
            <person name="Marialigeti K."/>
            <person name="Mathe I."/>
        </authorList>
    </citation>
    <scope>NUCLEOTIDE SEQUENCE [LARGE SCALE GENOMIC DNA]</scope>
    <source>
        <strain evidence="3 4">SA-152</strain>
    </source>
</reference>
<dbReference type="PIRSF" id="PIRSF004553">
    <property type="entry name" value="CHP00095"/>
    <property type="match status" value="1"/>
</dbReference>
<name>A0A4R5W2P2_9BURK</name>
<dbReference type="NCBIfam" id="TIGR00095">
    <property type="entry name" value="16S rRNA (guanine(966)-N(2))-methyltransferase RsmD"/>
    <property type="match status" value="1"/>
</dbReference>
<dbReference type="EC" id="2.1.1.171" evidence="3"/>
<protein>
    <submittedName>
        <fullName evidence="3">16S rRNA (Guanine(966)-N(2))-methyltransferase RsmD</fullName>
        <ecNumber evidence="3">2.1.1.171</ecNumber>
    </submittedName>
</protein>
<dbReference type="AlphaFoldDB" id="A0A4R5W2P2"/>
<keyword evidence="4" id="KW-1185">Reference proteome</keyword>
<sequence>MQKISSQQQVRIIGGLWKRTPLTVVDAPGLRPTPDRVRETVFNWLSFLFQQNWSQVRCLDLYAGSGALGFEAASRGAAQVTSVEAHPPAVAQLEKAKDKLQAQQIQIVRGDAKLIAQKLAAKGEQFDVIFLDPPFHHDILSSILPHCVTLLKPDGLLYLEAEHTLTGDNLPPDLSNWQVIRADRAGKVFFHLLQRNN</sequence>
<dbReference type="CDD" id="cd02440">
    <property type="entry name" value="AdoMet_MTases"/>
    <property type="match status" value="1"/>
</dbReference>
<dbReference type="OrthoDB" id="9803017at2"/>
<organism evidence="3 4">
    <name type="scientific">Sapientia aquatica</name>
    <dbReference type="NCBI Taxonomy" id="1549640"/>
    <lineage>
        <taxon>Bacteria</taxon>
        <taxon>Pseudomonadati</taxon>
        <taxon>Pseudomonadota</taxon>
        <taxon>Betaproteobacteria</taxon>
        <taxon>Burkholderiales</taxon>
        <taxon>Oxalobacteraceae</taxon>
        <taxon>Sapientia</taxon>
    </lineage>
</organism>
<keyword evidence="2 3" id="KW-0808">Transferase</keyword>
<dbReference type="PANTHER" id="PTHR43542:SF1">
    <property type="entry name" value="METHYLTRANSFERASE"/>
    <property type="match status" value="1"/>
</dbReference>
<dbReference type="EMBL" id="SMYL01000003">
    <property type="protein sequence ID" value="TDK66623.1"/>
    <property type="molecule type" value="Genomic_DNA"/>
</dbReference>
<proteinExistence type="predicted"/>
<dbReference type="SUPFAM" id="SSF53335">
    <property type="entry name" value="S-adenosyl-L-methionine-dependent methyltransferases"/>
    <property type="match status" value="1"/>
</dbReference>
<dbReference type="GO" id="GO:0003676">
    <property type="term" value="F:nucleic acid binding"/>
    <property type="evidence" value="ECO:0007669"/>
    <property type="project" value="InterPro"/>
</dbReference>
<comment type="caution">
    <text evidence="3">The sequence shown here is derived from an EMBL/GenBank/DDBJ whole genome shotgun (WGS) entry which is preliminary data.</text>
</comment>
<accession>A0A4R5W2P2</accession>
<dbReference type="Gene3D" id="3.40.50.150">
    <property type="entry name" value="Vaccinia Virus protein VP39"/>
    <property type="match status" value="1"/>
</dbReference>
<gene>
    <name evidence="3" type="primary">rsmD</name>
    <name evidence="3" type="ORF">E2I14_09190</name>
</gene>
<dbReference type="PANTHER" id="PTHR43542">
    <property type="entry name" value="METHYLTRANSFERASE"/>
    <property type="match status" value="1"/>
</dbReference>
<dbReference type="InterPro" id="IPR029063">
    <property type="entry name" value="SAM-dependent_MTases_sf"/>
</dbReference>
<dbReference type="PROSITE" id="PS00092">
    <property type="entry name" value="N6_MTASE"/>
    <property type="match status" value="1"/>
</dbReference>
<keyword evidence="1 3" id="KW-0489">Methyltransferase</keyword>
<dbReference type="InterPro" id="IPR002052">
    <property type="entry name" value="DNA_methylase_N6_adenine_CS"/>
</dbReference>
<dbReference type="GO" id="GO:0052913">
    <property type="term" value="F:16S rRNA (guanine(966)-N(2))-methyltransferase activity"/>
    <property type="evidence" value="ECO:0007669"/>
    <property type="project" value="UniProtKB-EC"/>
</dbReference>
<dbReference type="Proteomes" id="UP000294829">
    <property type="component" value="Unassembled WGS sequence"/>
</dbReference>
<evidence type="ECO:0000256" key="1">
    <source>
        <dbReference type="ARBA" id="ARBA00022603"/>
    </source>
</evidence>
<evidence type="ECO:0000313" key="4">
    <source>
        <dbReference type="Proteomes" id="UP000294829"/>
    </source>
</evidence>
<evidence type="ECO:0000256" key="2">
    <source>
        <dbReference type="ARBA" id="ARBA00022679"/>
    </source>
</evidence>